<evidence type="ECO:0000256" key="4">
    <source>
        <dbReference type="ARBA" id="ARBA00022630"/>
    </source>
</evidence>
<dbReference type="NCBIfam" id="NF004356">
    <property type="entry name" value="PRK05732.1"/>
    <property type="match status" value="1"/>
</dbReference>
<dbReference type="InterPro" id="IPR036188">
    <property type="entry name" value="FAD/NAD-bd_sf"/>
</dbReference>
<evidence type="ECO:0000259" key="8">
    <source>
        <dbReference type="Pfam" id="PF01494"/>
    </source>
</evidence>
<evidence type="ECO:0000313" key="10">
    <source>
        <dbReference type="Proteomes" id="UP001359886"/>
    </source>
</evidence>
<dbReference type="PANTHER" id="PTHR43876">
    <property type="entry name" value="UBIQUINONE BIOSYNTHESIS MONOOXYGENASE COQ6, MITOCHONDRIAL"/>
    <property type="match status" value="1"/>
</dbReference>
<comment type="caution">
    <text evidence="9">The sequence shown here is derived from an EMBL/GenBank/DDBJ whole genome shotgun (WGS) entry which is preliminary data.</text>
</comment>
<dbReference type="PANTHER" id="PTHR43876:SF8">
    <property type="entry name" value="2-OCTAPRENYL-6-METHOXYPHENOL HYDROXYLASE"/>
    <property type="match status" value="1"/>
</dbReference>
<proteinExistence type="inferred from homology"/>
<evidence type="ECO:0000256" key="1">
    <source>
        <dbReference type="ARBA" id="ARBA00001974"/>
    </source>
</evidence>
<organism evidence="9 10">
    <name type="scientific">Elongatibacter sediminis</name>
    <dbReference type="NCBI Taxonomy" id="3119006"/>
    <lineage>
        <taxon>Bacteria</taxon>
        <taxon>Pseudomonadati</taxon>
        <taxon>Pseudomonadota</taxon>
        <taxon>Gammaproteobacteria</taxon>
        <taxon>Chromatiales</taxon>
        <taxon>Wenzhouxiangellaceae</taxon>
        <taxon>Elongatibacter</taxon>
    </lineage>
</organism>
<dbReference type="GO" id="GO:0008681">
    <property type="term" value="F:2-octaprenyl-6-methoxyphenol hydroxylase activity"/>
    <property type="evidence" value="ECO:0007669"/>
    <property type="project" value="TreeGrafter"/>
</dbReference>
<dbReference type="RefSeq" id="WP_354696392.1">
    <property type="nucleotide sequence ID" value="NZ_JAZHOG010000011.1"/>
</dbReference>
<reference evidence="9 10" key="1">
    <citation type="submission" date="2024-02" db="EMBL/GenBank/DDBJ databases">
        <title>A novel Wenzhouxiangellaceae bacterium, isolated from coastal sediments.</title>
        <authorList>
            <person name="Du Z.-J."/>
            <person name="Ye Y.-Q."/>
            <person name="Zhang X.-Y."/>
        </authorList>
    </citation>
    <scope>NUCLEOTIDE SEQUENCE [LARGE SCALE GENOMIC DNA]</scope>
    <source>
        <strain evidence="9 10">CH-27</strain>
    </source>
</reference>
<evidence type="ECO:0000256" key="2">
    <source>
        <dbReference type="ARBA" id="ARBA00004749"/>
    </source>
</evidence>
<evidence type="ECO:0000256" key="6">
    <source>
        <dbReference type="ARBA" id="ARBA00023002"/>
    </source>
</evidence>
<dbReference type="GO" id="GO:0006744">
    <property type="term" value="P:ubiquinone biosynthetic process"/>
    <property type="evidence" value="ECO:0007669"/>
    <property type="project" value="InterPro"/>
</dbReference>
<evidence type="ECO:0000256" key="7">
    <source>
        <dbReference type="ARBA" id="ARBA00023033"/>
    </source>
</evidence>
<comment type="pathway">
    <text evidence="2">Cofactor biosynthesis; ubiquinone biosynthesis.</text>
</comment>
<dbReference type="PRINTS" id="PR00420">
    <property type="entry name" value="RNGMNOXGNASE"/>
</dbReference>
<dbReference type="Proteomes" id="UP001359886">
    <property type="component" value="Unassembled WGS sequence"/>
</dbReference>
<comment type="cofactor">
    <cofactor evidence="1">
        <name>FAD</name>
        <dbReference type="ChEBI" id="CHEBI:57692"/>
    </cofactor>
</comment>
<dbReference type="InterPro" id="IPR051205">
    <property type="entry name" value="UbiH/COQ6_monooxygenase"/>
</dbReference>
<sequence>MTRAGGRDSSRADARPDSAAGSEADVCIVGGGLVGASLACALEPLGLRVALLEAVAPRSATQPSYDDRTLALSASSCRILQALGIWPLLEENATPIREIHVSELGRPGRVILRADELGLDCYGNVVEARVFGAAAQRLLPELHGFEWLCPARLTTLTPDDEAVTVGYEADGQSAELRCRLVVGADGAASAVRDALGIETRHHDYGQTAVICNVTPEQHHAGRAFERLSATGPFAILPHVGGRCGLVWSVETAQARSLLDLDDETFLSRARSRFGDALGDWTRVGRRSAYPLQLTRPLRDVGPRSLLLGNAAHAIHPVGAQGFNLGLRDVAVLAEVIADALARDRGADPGEPDLLRRYSEWRAPDQDRTIALTDGLARLFANPTAGAAAARRAGLLAHALFPGLRRRLAVQAMGYRGRIPRLALGEDLGAG</sequence>
<keyword evidence="10" id="KW-1185">Reference proteome</keyword>
<dbReference type="GO" id="GO:0071949">
    <property type="term" value="F:FAD binding"/>
    <property type="evidence" value="ECO:0007669"/>
    <property type="project" value="InterPro"/>
</dbReference>
<accession>A0AAW9RJL4</accession>
<dbReference type="Pfam" id="PF01494">
    <property type="entry name" value="FAD_binding_3"/>
    <property type="match status" value="1"/>
</dbReference>
<keyword evidence="4" id="KW-0285">Flavoprotein</keyword>
<keyword evidence="5" id="KW-0274">FAD</keyword>
<protein>
    <submittedName>
        <fullName evidence="9">2-octaprenyl-6-methoxyphenyl hydroxylase</fullName>
        <ecNumber evidence="9">1.14.13.-</ecNumber>
    </submittedName>
</protein>
<dbReference type="EC" id="1.14.13.-" evidence="9"/>
<keyword evidence="6 9" id="KW-0560">Oxidoreductase</keyword>
<dbReference type="InterPro" id="IPR010971">
    <property type="entry name" value="UbiH/COQ6"/>
</dbReference>
<dbReference type="EMBL" id="JAZHOG010000011">
    <property type="protein sequence ID" value="MEJ8569068.1"/>
    <property type="molecule type" value="Genomic_DNA"/>
</dbReference>
<feature type="domain" description="FAD-binding" evidence="8">
    <location>
        <begin position="23"/>
        <end position="364"/>
    </location>
</feature>
<dbReference type="NCBIfam" id="TIGR01988">
    <property type="entry name" value="Ubi-OHases"/>
    <property type="match status" value="1"/>
</dbReference>
<evidence type="ECO:0000313" key="9">
    <source>
        <dbReference type="EMBL" id="MEJ8569068.1"/>
    </source>
</evidence>
<gene>
    <name evidence="9" type="primary">ubiH</name>
    <name evidence="9" type="synonym">visB</name>
    <name evidence="9" type="ORF">V3330_15660</name>
</gene>
<comment type="similarity">
    <text evidence="3">Belongs to the UbiH/COQ6 family.</text>
</comment>
<evidence type="ECO:0000256" key="5">
    <source>
        <dbReference type="ARBA" id="ARBA00022827"/>
    </source>
</evidence>
<dbReference type="Gene3D" id="3.50.50.60">
    <property type="entry name" value="FAD/NAD(P)-binding domain"/>
    <property type="match status" value="2"/>
</dbReference>
<keyword evidence="7" id="KW-0503">Monooxygenase</keyword>
<dbReference type="AlphaFoldDB" id="A0AAW9RJL4"/>
<evidence type="ECO:0000256" key="3">
    <source>
        <dbReference type="ARBA" id="ARBA00005349"/>
    </source>
</evidence>
<name>A0AAW9RJL4_9GAMM</name>
<dbReference type="InterPro" id="IPR002938">
    <property type="entry name" value="FAD-bd"/>
</dbReference>
<dbReference type="SUPFAM" id="SSF51905">
    <property type="entry name" value="FAD/NAD(P)-binding domain"/>
    <property type="match status" value="1"/>
</dbReference>